<gene>
    <name evidence="1" type="ORF">TDIB3V08_LOCUS10037</name>
</gene>
<dbReference type="AlphaFoldDB" id="A0A7R8VSA9"/>
<dbReference type="EMBL" id="OA571273">
    <property type="protein sequence ID" value="CAD7203872.1"/>
    <property type="molecule type" value="Genomic_DNA"/>
</dbReference>
<evidence type="ECO:0000313" key="1">
    <source>
        <dbReference type="EMBL" id="CAD7203872.1"/>
    </source>
</evidence>
<organism evidence="1">
    <name type="scientific">Timema douglasi</name>
    <name type="common">Walking stick</name>
    <dbReference type="NCBI Taxonomy" id="61478"/>
    <lineage>
        <taxon>Eukaryota</taxon>
        <taxon>Metazoa</taxon>
        <taxon>Ecdysozoa</taxon>
        <taxon>Arthropoda</taxon>
        <taxon>Hexapoda</taxon>
        <taxon>Insecta</taxon>
        <taxon>Pterygota</taxon>
        <taxon>Neoptera</taxon>
        <taxon>Polyneoptera</taxon>
        <taxon>Phasmatodea</taxon>
        <taxon>Timematodea</taxon>
        <taxon>Timematoidea</taxon>
        <taxon>Timematidae</taxon>
        <taxon>Timema</taxon>
    </lineage>
</organism>
<name>A0A7R8VSA9_TIMDO</name>
<protein>
    <submittedName>
        <fullName evidence="1">Uncharacterized protein</fullName>
    </submittedName>
</protein>
<accession>A0A7R8VSA9</accession>
<sequence>MFAWPQTSWHEPQAVNHCSSSRAAFAQGTRRTNVPVTKVRVLVTKVRVPVTKVRVPVTKVPVPVTKVFVPVTKVRVPVTKVRVPVTKVRVPVTKARAPVTKARAPVTKARVPVTKARVPVTKVRVPVTKVGVPVTKVRVPVTKVRVPVTKVHVPLTKVRVPVTKVRVPVTKVRVPVTKVRVPVTKVRVPVTKVRVPVTKVRVPVNKMEGLVREMQDHETGVPVRSQKLFLTSIPSAFMVFTPLRVALMAEFDSETIWKLLEGGAGYDLIEWLMERLNIEESGNRQIVNSIRQDGSETMADLITSALGRPGTDPEDIWDRFIRAQQYPTIESADDGIFQGREVICRSEYKTWVDDGHTTHKLRHFLDKFG</sequence>
<proteinExistence type="predicted"/>
<dbReference type="PANTHER" id="PTHR36493:SF3">
    <property type="entry name" value="CHITIN-BINDING TYPE-4 DOMAIN-CONTAINING PROTEIN"/>
    <property type="match status" value="1"/>
</dbReference>
<reference evidence="1" key="1">
    <citation type="submission" date="2020-11" db="EMBL/GenBank/DDBJ databases">
        <authorList>
            <person name="Tran Van P."/>
        </authorList>
    </citation>
    <scope>NUCLEOTIDE SEQUENCE</scope>
</reference>
<dbReference type="Gene3D" id="1.10.10.10">
    <property type="entry name" value="Winged helix-like DNA-binding domain superfamily/Winged helix DNA-binding domain"/>
    <property type="match status" value="1"/>
</dbReference>
<dbReference type="PANTHER" id="PTHR36493">
    <property type="entry name" value="NEUROBLAST DIFFERENTIATION-ASSOCIATED PROTEIN AHNAK-LIKE PROTEIN"/>
    <property type="match status" value="1"/>
</dbReference>
<dbReference type="InterPro" id="IPR036388">
    <property type="entry name" value="WH-like_DNA-bd_sf"/>
</dbReference>